<feature type="transmembrane region" description="Helical" evidence="1">
    <location>
        <begin position="14"/>
        <end position="39"/>
    </location>
</feature>
<accession>A0A1T5AT15</accession>
<evidence type="ECO:0000256" key="1">
    <source>
        <dbReference type="SAM" id="Phobius"/>
    </source>
</evidence>
<name>A0A1T5AT15_9SPHI</name>
<gene>
    <name evidence="2" type="ORF">SAMN05660226_01040</name>
</gene>
<evidence type="ECO:0000313" key="2">
    <source>
        <dbReference type="EMBL" id="SKB38118.1"/>
    </source>
</evidence>
<dbReference type="Proteomes" id="UP000190541">
    <property type="component" value="Unassembled WGS sequence"/>
</dbReference>
<sequence>MKFIFLQATPSGEIVAFVFILAISIAVFFAIRGILLWYWKVDTLVKNQEEANQILRSIARMLELREESTSKSD</sequence>
<evidence type="ECO:0000313" key="3">
    <source>
        <dbReference type="Proteomes" id="UP000190541"/>
    </source>
</evidence>
<protein>
    <submittedName>
        <fullName evidence="2">Uncharacterized protein</fullName>
    </submittedName>
</protein>
<proteinExistence type="predicted"/>
<dbReference type="EMBL" id="FUYS01000002">
    <property type="protein sequence ID" value="SKB38118.1"/>
    <property type="molecule type" value="Genomic_DNA"/>
</dbReference>
<organism evidence="2 3">
    <name type="scientific">Parapedobacter luteus</name>
    <dbReference type="NCBI Taxonomy" id="623280"/>
    <lineage>
        <taxon>Bacteria</taxon>
        <taxon>Pseudomonadati</taxon>
        <taxon>Bacteroidota</taxon>
        <taxon>Sphingobacteriia</taxon>
        <taxon>Sphingobacteriales</taxon>
        <taxon>Sphingobacteriaceae</taxon>
        <taxon>Parapedobacter</taxon>
    </lineage>
</organism>
<keyword evidence="1" id="KW-0472">Membrane</keyword>
<keyword evidence="1" id="KW-1133">Transmembrane helix</keyword>
<keyword evidence="1" id="KW-0812">Transmembrane</keyword>
<dbReference type="RefSeq" id="WP_139378539.1">
    <property type="nucleotide sequence ID" value="NZ_FUYS01000002.1"/>
</dbReference>
<dbReference type="AlphaFoldDB" id="A0A1T5AT15"/>
<dbReference type="OrthoDB" id="773251at2"/>
<keyword evidence="3" id="KW-1185">Reference proteome</keyword>
<reference evidence="2 3" key="1">
    <citation type="submission" date="2017-02" db="EMBL/GenBank/DDBJ databases">
        <authorList>
            <person name="Peterson S.W."/>
        </authorList>
    </citation>
    <scope>NUCLEOTIDE SEQUENCE [LARGE SCALE GENOMIC DNA]</scope>
    <source>
        <strain evidence="2 3">DSM 22899</strain>
    </source>
</reference>